<dbReference type="GO" id="GO:0005829">
    <property type="term" value="C:cytosol"/>
    <property type="evidence" value="ECO:0007669"/>
    <property type="project" value="TreeGrafter"/>
</dbReference>
<dbReference type="EC" id="3.5.4.9" evidence="1"/>
<dbReference type="GO" id="GO:0008652">
    <property type="term" value="P:amino acid biosynthetic process"/>
    <property type="evidence" value="ECO:0007669"/>
    <property type="project" value="UniProtKB-KW"/>
</dbReference>
<dbReference type="SUPFAM" id="SSF51735">
    <property type="entry name" value="NAD(P)-binding Rossmann-fold domains"/>
    <property type="match status" value="1"/>
</dbReference>
<accession>A0A371JFY1</accession>
<evidence type="ECO:0000313" key="4">
    <source>
        <dbReference type="EMBL" id="RDY31661.1"/>
    </source>
</evidence>
<dbReference type="EMBL" id="NOKA02000012">
    <property type="protein sequence ID" value="RDY31661.1"/>
    <property type="molecule type" value="Genomic_DNA"/>
</dbReference>
<dbReference type="GO" id="GO:0004488">
    <property type="term" value="F:methylenetetrahydrofolate dehydrogenase (NADP+) activity"/>
    <property type="evidence" value="ECO:0007669"/>
    <property type="project" value="InterPro"/>
</dbReference>
<dbReference type="AlphaFoldDB" id="A0A371JFY1"/>
<evidence type="ECO:0000259" key="3">
    <source>
        <dbReference type="Pfam" id="PF02882"/>
    </source>
</evidence>
<dbReference type="Gene3D" id="3.40.50.720">
    <property type="entry name" value="NAD(P)-binding Rossmann-like Domain"/>
    <property type="match status" value="1"/>
</dbReference>
<dbReference type="GO" id="GO:0004477">
    <property type="term" value="F:methenyltetrahydrofolate cyclohydrolase activity"/>
    <property type="evidence" value="ECO:0007669"/>
    <property type="project" value="UniProtKB-EC"/>
</dbReference>
<comment type="caution">
    <text evidence="4">The sequence shown here is derived from an EMBL/GenBank/DDBJ whole genome shotgun (WGS) entry which is preliminary data.</text>
</comment>
<reference evidence="4 5" key="1">
    <citation type="journal article" date="2017" name="Genome Announc.">
        <title>Draft Genome Sequence of a Sporulating and Motile Strain of Lachnotalea glycerini Isolated from Water in Quebec City, Canada.</title>
        <authorList>
            <person name="Maheux A.F."/>
            <person name="Boudreau D.K."/>
            <person name="Berube E."/>
            <person name="Boissinot M."/>
            <person name="Raymond F."/>
            <person name="Brodeur S."/>
            <person name="Corbeil J."/>
            <person name="Isabel S."/>
            <person name="Omar R.F."/>
            <person name="Bergeron M.G."/>
        </authorList>
    </citation>
    <scope>NUCLEOTIDE SEQUENCE [LARGE SCALE GENOMIC DNA]</scope>
    <source>
        <strain evidence="4 5">CCRI-19302</strain>
    </source>
</reference>
<dbReference type="PANTHER" id="PTHR48099:SF5">
    <property type="entry name" value="C-1-TETRAHYDROFOLATE SYNTHASE, CYTOPLASMIC"/>
    <property type="match status" value="1"/>
</dbReference>
<dbReference type="InterPro" id="IPR020631">
    <property type="entry name" value="THF_DH/CycHdrlase_NAD-bd_dom"/>
</dbReference>
<keyword evidence="2" id="KW-0028">Amino-acid biosynthesis</keyword>
<keyword evidence="5" id="KW-1185">Reference proteome</keyword>
<dbReference type="OrthoDB" id="9803580at2"/>
<evidence type="ECO:0000256" key="1">
    <source>
        <dbReference type="ARBA" id="ARBA00012776"/>
    </source>
</evidence>
<protein>
    <recommendedName>
        <fullName evidence="1">methenyltetrahydrofolate cyclohydrolase</fullName>
        <ecNumber evidence="1">3.5.4.9</ecNumber>
    </recommendedName>
</protein>
<evidence type="ECO:0000256" key="2">
    <source>
        <dbReference type="ARBA" id="ARBA00022605"/>
    </source>
</evidence>
<sequence>MAILGKPIAALLLNENATVTIAHSKTVNLSEVVRRADIVVAAVGKPLFVQADWIKEGAVLMDAGYNKGNVGDIDW</sequence>
<gene>
    <name evidence="4" type="ORF">CG710_008705</name>
</gene>
<dbReference type="Pfam" id="PF02882">
    <property type="entry name" value="THF_DHG_CYH_C"/>
    <property type="match status" value="1"/>
</dbReference>
<evidence type="ECO:0000313" key="5">
    <source>
        <dbReference type="Proteomes" id="UP000216411"/>
    </source>
</evidence>
<organism evidence="4 5">
    <name type="scientific">Lachnotalea glycerini</name>
    <dbReference type="NCBI Taxonomy" id="1763509"/>
    <lineage>
        <taxon>Bacteria</taxon>
        <taxon>Bacillati</taxon>
        <taxon>Bacillota</taxon>
        <taxon>Clostridia</taxon>
        <taxon>Lachnospirales</taxon>
        <taxon>Lachnospiraceae</taxon>
        <taxon>Lachnotalea</taxon>
    </lineage>
</organism>
<dbReference type="PANTHER" id="PTHR48099">
    <property type="entry name" value="C-1-TETRAHYDROFOLATE SYNTHASE, CYTOPLASMIC-RELATED"/>
    <property type="match status" value="1"/>
</dbReference>
<proteinExistence type="predicted"/>
<name>A0A371JFY1_9FIRM</name>
<dbReference type="GO" id="GO:0035999">
    <property type="term" value="P:tetrahydrofolate interconversion"/>
    <property type="evidence" value="ECO:0007669"/>
    <property type="project" value="TreeGrafter"/>
</dbReference>
<feature type="domain" description="Tetrahydrofolate dehydrogenase/cyclohydrolase NAD(P)-binding" evidence="3">
    <location>
        <begin position="3"/>
        <end position="74"/>
    </location>
</feature>
<dbReference type="Proteomes" id="UP000216411">
    <property type="component" value="Unassembled WGS sequence"/>
</dbReference>
<dbReference type="InterPro" id="IPR036291">
    <property type="entry name" value="NAD(P)-bd_dom_sf"/>
</dbReference>